<dbReference type="EMBL" id="REGR01000014">
    <property type="protein sequence ID" value="RXZ42585.1"/>
    <property type="molecule type" value="Genomic_DNA"/>
</dbReference>
<feature type="domain" description="Lysozyme inhibitor LprI-like N-terminal" evidence="2">
    <location>
        <begin position="32"/>
        <end position="123"/>
    </location>
</feature>
<comment type="caution">
    <text evidence="3">The sequence shown here is derived from an EMBL/GenBank/DDBJ whole genome shotgun (WGS) entry which is preliminary data.</text>
</comment>
<accession>A0ABY0FEC4</accession>
<feature type="signal peptide" evidence="1">
    <location>
        <begin position="1"/>
        <end position="20"/>
    </location>
</feature>
<dbReference type="InterPro" id="IPR009739">
    <property type="entry name" value="LprI-like_N"/>
</dbReference>
<dbReference type="PANTHER" id="PTHR39176">
    <property type="entry name" value="PERIPLASMIC PROTEIN-RELATED"/>
    <property type="match status" value="1"/>
</dbReference>
<dbReference type="Proteomes" id="UP000290682">
    <property type="component" value="Unassembled WGS sequence"/>
</dbReference>
<name>A0ABY0FEC4_9NEIS</name>
<evidence type="ECO:0000313" key="3">
    <source>
        <dbReference type="EMBL" id="RXZ42585.1"/>
    </source>
</evidence>
<dbReference type="Gene3D" id="1.20.1270.180">
    <property type="match status" value="1"/>
</dbReference>
<dbReference type="RefSeq" id="WP_129213378.1">
    <property type="nucleotide sequence ID" value="NZ_REGR01000014.1"/>
</dbReference>
<sequence length="129" mass="14460">MKTRQWAWLAGLLLAGAAHAGEPAYSKAYNACMDRADGVTQGMVECMGGEIDRQDARLNRAYRQVSAALPAKRRTLLQTVQRQWMRYRDANCGFYYDPDGGTMARVQAVDCKLQMTAERAGELEALRPR</sequence>
<reference evidence="3 4" key="1">
    <citation type="submission" date="2018-10" db="EMBL/GenBank/DDBJ databases">
        <title>Draft genome of Fastidiocella sp. strain 375T, a bacterium isolated from a karstic cave dripping water.</title>
        <authorList>
            <person name="Coelho C."/>
            <person name="Verissimo A."/>
            <person name="Tiago I."/>
        </authorList>
    </citation>
    <scope>NUCLEOTIDE SEQUENCE [LARGE SCALE GENOMIC DNA]</scope>
    <source>
        <strain evidence="3 4">CAVE-375</strain>
    </source>
</reference>
<evidence type="ECO:0000256" key="1">
    <source>
        <dbReference type="SAM" id="SignalP"/>
    </source>
</evidence>
<dbReference type="Pfam" id="PF07007">
    <property type="entry name" value="LprI"/>
    <property type="match status" value="1"/>
</dbReference>
<keyword evidence="1" id="KW-0732">Signal</keyword>
<organism evidence="3 4">
    <name type="scientific">Crenobacter cavernae</name>
    <dbReference type="NCBI Taxonomy" id="2290923"/>
    <lineage>
        <taxon>Bacteria</taxon>
        <taxon>Pseudomonadati</taxon>
        <taxon>Pseudomonadota</taxon>
        <taxon>Betaproteobacteria</taxon>
        <taxon>Neisseriales</taxon>
        <taxon>Neisseriaceae</taxon>
        <taxon>Crenobacter</taxon>
    </lineage>
</organism>
<protein>
    <submittedName>
        <fullName evidence="3">DUF1311 domain-containing protein</fullName>
    </submittedName>
</protein>
<feature type="chain" id="PRO_5045974027" evidence="1">
    <location>
        <begin position="21"/>
        <end position="129"/>
    </location>
</feature>
<evidence type="ECO:0000313" key="4">
    <source>
        <dbReference type="Proteomes" id="UP000290682"/>
    </source>
</evidence>
<dbReference type="PANTHER" id="PTHR39176:SF1">
    <property type="entry name" value="PERIPLASMIC PROTEIN"/>
    <property type="match status" value="1"/>
</dbReference>
<evidence type="ECO:0000259" key="2">
    <source>
        <dbReference type="Pfam" id="PF07007"/>
    </source>
</evidence>
<proteinExistence type="predicted"/>
<keyword evidence="4" id="KW-1185">Reference proteome</keyword>
<gene>
    <name evidence="3" type="ORF">EBB06_11830</name>
</gene>